<protein>
    <submittedName>
        <fullName evidence="2">Putative transcriptional regulator</fullName>
    </submittedName>
</protein>
<comment type="caution">
    <text evidence="2">The sequence shown here is derived from an EMBL/GenBank/DDBJ whole genome shotgun (WGS) entry which is preliminary data.</text>
</comment>
<reference evidence="2 3" key="1">
    <citation type="submission" date="2018-11" db="EMBL/GenBank/DDBJ databases">
        <title>Sequencing the genomes of 1000 actinobacteria strains.</title>
        <authorList>
            <person name="Klenk H.-P."/>
        </authorList>
    </citation>
    <scope>NUCLEOTIDE SEQUENCE [LARGE SCALE GENOMIC DNA]</scope>
    <source>
        <strain evidence="2 3">DSM 44231</strain>
    </source>
</reference>
<dbReference type="SUPFAM" id="SSF88697">
    <property type="entry name" value="PUA domain-like"/>
    <property type="match status" value="1"/>
</dbReference>
<dbReference type="InterPro" id="IPR007374">
    <property type="entry name" value="ASCH_domain"/>
</dbReference>
<dbReference type="Gene3D" id="2.30.130.30">
    <property type="entry name" value="Hypothetical protein"/>
    <property type="match status" value="1"/>
</dbReference>
<keyword evidence="3" id="KW-1185">Reference proteome</keyword>
<dbReference type="AlphaFoldDB" id="A0A3N1H4R7"/>
<dbReference type="Proteomes" id="UP000268727">
    <property type="component" value="Unassembled WGS sequence"/>
</dbReference>
<dbReference type="RefSeq" id="WP_123743051.1">
    <property type="nucleotide sequence ID" value="NZ_RJKM01000001.1"/>
</dbReference>
<evidence type="ECO:0000259" key="1">
    <source>
        <dbReference type="Pfam" id="PF04266"/>
    </source>
</evidence>
<evidence type="ECO:0000313" key="3">
    <source>
        <dbReference type="Proteomes" id="UP000268727"/>
    </source>
</evidence>
<dbReference type="Pfam" id="PF04266">
    <property type="entry name" value="ASCH"/>
    <property type="match status" value="1"/>
</dbReference>
<dbReference type="OrthoDB" id="5522492at2"/>
<dbReference type="EMBL" id="RJKM01000001">
    <property type="protein sequence ID" value="ROP37212.1"/>
    <property type="molecule type" value="Genomic_DNA"/>
</dbReference>
<sequence>MIATPASEGEFLPAPRPLLLSLRPRFAQAILDGTKTVELRRTRVSAPPGTLLVIYSSSPVMAVVGVATLADRDTASPATIWRRYRSQLGLSQAEFSDYFAGAEQATALSIAAPRTLPTPLTLARLRAHSAFQPPQSYRYIAPTDPSPLTELAVAWAG</sequence>
<feature type="domain" description="ASCH" evidence="1">
    <location>
        <begin position="20"/>
        <end position="59"/>
    </location>
</feature>
<organism evidence="2 3">
    <name type="scientific">Saccharothrix texasensis</name>
    <dbReference type="NCBI Taxonomy" id="103734"/>
    <lineage>
        <taxon>Bacteria</taxon>
        <taxon>Bacillati</taxon>
        <taxon>Actinomycetota</taxon>
        <taxon>Actinomycetes</taxon>
        <taxon>Pseudonocardiales</taxon>
        <taxon>Pseudonocardiaceae</taxon>
        <taxon>Saccharothrix</taxon>
    </lineage>
</organism>
<proteinExistence type="predicted"/>
<evidence type="ECO:0000313" key="2">
    <source>
        <dbReference type="EMBL" id="ROP37212.1"/>
    </source>
</evidence>
<dbReference type="InterPro" id="IPR015947">
    <property type="entry name" value="PUA-like_sf"/>
</dbReference>
<gene>
    <name evidence="2" type="ORF">EDD40_2510</name>
</gene>
<accession>A0A3N1H4R7</accession>
<name>A0A3N1H4R7_9PSEU</name>